<name>A0A3R9EFJ1_9BACI</name>
<protein>
    <submittedName>
        <fullName evidence="2">NERD domain-containing protein</fullName>
    </submittedName>
</protein>
<feature type="domain" description="NERD" evidence="1">
    <location>
        <begin position="41"/>
        <end position="147"/>
    </location>
</feature>
<dbReference type="AlphaFoldDB" id="A0A3R9EFJ1"/>
<reference evidence="3" key="1">
    <citation type="submission" date="2018-12" db="EMBL/GenBank/DDBJ databases">
        <title>Bacillus chawlae sp. nov., Bacillus glennii sp. nov., and Bacillus saganii sp. nov. Isolated from the Vehicle Assembly Building at Kennedy Space Center where the Viking Spacecraft were Assembled.</title>
        <authorList>
            <person name="Seuylemezian A."/>
            <person name="Vaishampayan P."/>
        </authorList>
    </citation>
    <scope>NUCLEOTIDE SEQUENCE [LARGE SCALE GENOMIC DNA]</scope>
    <source>
        <strain evidence="3">DSM 13966</strain>
    </source>
</reference>
<dbReference type="InterPro" id="IPR011528">
    <property type="entry name" value="NERD"/>
</dbReference>
<evidence type="ECO:0000313" key="2">
    <source>
        <dbReference type="EMBL" id="RSD29240.1"/>
    </source>
</evidence>
<accession>A0A3R9EFJ1</accession>
<dbReference type="Proteomes" id="UP000279911">
    <property type="component" value="Unassembled WGS sequence"/>
</dbReference>
<comment type="caution">
    <text evidence="2">The sequence shown here is derived from an EMBL/GenBank/DDBJ whole genome shotgun (WGS) entry which is preliminary data.</text>
</comment>
<dbReference type="OrthoDB" id="569879at2"/>
<dbReference type="RefSeq" id="WP_125478111.1">
    <property type="nucleotide sequence ID" value="NZ_RSFW01000002.1"/>
</dbReference>
<dbReference type="EMBL" id="RSFW01000002">
    <property type="protein sequence ID" value="RSD29240.1"/>
    <property type="molecule type" value="Genomic_DNA"/>
</dbReference>
<sequence length="147" mass="17275">MIVKRRLFPLRIKVNEVIKWRLPVNHPKLQDVIQDSMKARAGHKGEEALDYYTGLLHEDQFHIFQGLRLKSGQTHFQMDSLLLSPSFALIIEAKNMAGTLTFNSSFNQMERTLNNQTDTYEDPILQAKRHRLLLQKWLKDHHFPRSP</sequence>
<gene>
    <name evidence="2" type="ORF">EJA10_00890</name>
</gene>
<evidence type="ECO:0000259" key="1">
    <source>
        <dbReference type="PROSITE" id="PS50965"/>
    </source>
</evidence>
<dbReference type="Pfam" id="PF08378">
    <property type="entry name" value="NERD"/>
    <property type="match status" value="1"/>
</dbReference>
<proteinExistence type="predicted"/>
<evidence type="ECO:0000313" key="3">
    <source>
        <dbReference type="Proteomes" id="UP000279911"/>
    </source>
</evidence>
<dbReference type="PROSITE" id="PS50965">
    <property type="entry name" value="NERD"/>
    <property type="match status" value="1"/>
</dbReference>
<organism evidence="2 3">
    <name type="scientific">Mesobacillus subterraneus</name>
    <dbReference type="NCBI Taxonomy" id="285983"/>
    <lineage>
        <taxon>Bacteria</taxon>
        <taxon>Bacillati</taxon>
        <taxon>Bacillota</taxon>
        <taxon>Bacilli</taxon>
        <taxon>Bacillales</taxon>
        <taxon>Bacillaceae</taxon>
        <taxon>Mesobacillus</taxon>
    </lineage>
</organism>